<evidence type="ECO:0000256" key="3">
    <source>
        <dbReference type="ARBA" id="ARBA00022694"/>
    </source>
</evidence>
<comment type="catalytic activity">
    <reaction evidence="1 5">
        <text>uridine(55) in tRNA = pseudouridine(55) in tRNA</text>
        <dbReference type="Rhea" id="RHEA:42532"/>
        <dbReference type="Rhea" id="RHEA-COMP:10101"/>
        <dbReference type="Rhea" id="RHEA-COMP:10102"/>
        <dbReference type="ChEBI" id="CHEBI:65314"/>
        <dbReference type="ChEBI" id="CHEBI:65315"/>
        <dbReference type="EC" id="5.4.99.25"/>
    </reaction>
</comment>
<dbReference type="InterPro" id="IPR020103">
    <property type="entry name" value="PsdUridine_synth_cat_dom_sf"/>
</dbReference>
<dbReference type="InterPro" id="IPR002501">
    <property type="entry name" value="PsdUridine_synth_N"/>
</dbReference>
<dbReference type="NCBIfam" id="TIGR00431">
    <property type="entry name" value="TruB"/>
    <property type="match status" value="1"/>
</dbReference>
<evidence type="ECO:0000256" key="4">
    <source>
        <dbReference type="ARBA" id="ARBA00023235"/>
    </source>
</evidence>
<keyword evidence="9" id="KW-1185">Reference proteome</keyword>
<protein>
    <recommendedName>
        <fullName evidence="5">tRNA pseudouridine synthase B</fullName>
        <ecNumber evidence="5">5.4.99.25</ecNumber>
    </recommendedName>
    <alternativeName>
        <fullName evidence="5">tRNA pseudouridine(55) synthase</fullName>
        <shortName evidence="5">Psi55 synthase</shortName>
    </alternativeName>
    <alternativeName>
        <fullName evidence="5">tRNA pseudouridylate synthase</fullName>
    </alternativeName>
    <alternativeName>
        <fullName evidence="5">tRNA-uridine isomerase</fullName>
    </alternativeName>
</protein>
<comment type="similarity">
    <text evidence="2 5">Belongs to the pseudouridine synthase TruB family. Type 1 subfamily.</text>
</comment>
<evidence type="ECO:0000313" key="8">
    <source>
        <dbReference type="EMBL" id="AXJ00942.1"/>
    </source>
</evidence>
<proteinExistence type="inferred from homology"/>
<dbReference type="HAMAP" id="MF_01080">
    <property type="entry name" value="TruB_bact"/>
    <property type="match status" value="1"/>
</dbReference>
<dbReference type="EMBL" id="CP027806">
    <property type="protein sequence ID" value="AXJ00942.1"/>
    <property type="molecule type" value="Genomic_DNA"/>
</dbReference>
<evidence type="ECO:0000256" key="2">
    <source>
        <dbReference type="ARBA" id="ARBA00005642"/>
    </source>
</evidence>
<evidence type="ECO:0000259" key="7">
    <source>
        <dbReference type="Pfam" id="PF16198"/>
    </source>
</evidence>
<dbReference type="Gene3D" id="3.30.2350.10">
    <property type="entry name" value="Pseudouridine synthase"/>
    <property type="match status" value="1"/>
</dbReference>
<keyword evidence="8" id="KW-0456">Lyase</keyword>
<dbReference type="PANTHER" id="PTHR13767">
    <property type="entry name" value="TRNA-PSEUDOURIDINE SYNTHASE"/>
    <property type="match status" value="1"/>
</dbReference>
<dbReference type="EC" id="5.4.99.25" evidence="5"/>
<evidence type="ECO:0000256" key="1">
    <source>
        <dbReference type="ARBA" id="ARBA00000385"/>
    </source>
</evidence>
<dbReference type="GO" id="GO:0160148">
    <property type="term" value="F:tRNA pseudouridine(55) synthase activity"/>
    <property type="evidence" value="ECO:0007669"/>
    <property type="project" value="UniProtKB-EC"/>
</dbReference>
<sequence>MIQSPKQPADPGSFFLADRQTDPETLRGHDFSSGAVFLLDKPAAWSSFRVVGLVRRLIGIKKVGHAGTLDPMATGLLVICTGRATKSVSVVQDGEKCYEALVQFGASTPSYDAETPPDITAPAAHITPEMIRDCLQTKFTGLIWQQPPMYSAIKVKGQRLYKLARKGVEVARKDREVMIHEVRLEDYDAETAQARLQIHCGKGTYIRSLAHDLGIALGSRAHLTALRRTRTGPYMVHNALTASELVSRFNADDLINLS</sequence>
<dbReference type="InterPro" id="IPR014780">
    <property type="entry name" value="tRNA_psdUridine_synth_TruB"/>
</dbReference>
<comment type="function">
    <text evidence="5">Responsible for synthesis of pseudouridine from uracil-55 in the psi GC loop of transfer RNAs.</text>
</comment>
<dbReference type="GO" id="GO:1990481">
    <property type="term" value="P:mRNA pseudouridine synthesis"/>
    <property type="evidence" value="ECO:0007669"/>
    <property type="project" value="TreeGrafter"/>
</dbReference>
<accession>A0A345UKE0</accession>
<dbReference type="CDD" id="cd02573">
    <property type="entry name" value="PseudoU_synth_EcTruB"/>
    <property type="match status" value="1"/>
</dbReference>
<dbReference type="Pfam" id="PF01509">
    <property type="entry name" value="TruB_N"/>
    <property type="match status" value="1"/>
</dbReference>
<dbReference type="SUPFAM" id="SSF55120">
    <property type="entry name" value="Pseudouridine synthase"/>
    <property type="match status" value="1"/>
</dbReference>
<dbReference type="PANTHER" id="PTHR13767:SF2">
    <property type="entry name" value="PSEUDOURIDYLATE SYNTHASE TRUB1"/>
    <property type="match status" value="1"/>
</dbReference>
<reference evidence="8 9" key="1">
    <citation type="submission" date="2018-03" db="EMBL/GenBank/DDBJ databases">
        <title>Phenotypic and genomic properties of Cyclonatronum proteinivorum gen. nov., sp. nov., a haloalkaliphilic bacteroidete from soda lakes possessing Na+-translocating rhodopsin.</title>
        <authorList>
            <person name="Toshchakov S.V."/>
            <person name="Korzhenkov A."/>
            <person name="Samarov N.I."/>
            <person name="Kublanov I.V."/>
            <person name="Muntyan M.S."/>
            <person name="Sorokin D.Y."/>
        </authorList>
    </citation>
    <scope>NUCLEOTIDE SEQUENCE [LARGE SCALE GENOMIC DNA]</scope>
    <source>
        <strain evidence="8 9">Omega</strain>
    </source>
</reference>
<evidence type="ECO:0000256" key="5">
    <source>
        <dbReference type="HAMAP-Rule" id="MF_01080"/>
    </source>
</evidence>
<dbReference type="Pfam" id="PF16198">
    <property type="entry name" value="TruB_C_2"/>
    <property type="match status" value="1"/>
</dbReference>
<dbReference type="GO" id="GO:0003723">
    <property type="term" value="F:RNA binding"/>
    <property type="evidence" value="ECO:0007669"/>
    <property type="project" value="InterPro"/>
</dbReference>
<dbReference type="KEGG" id="cprv:CYPRO_1691"/>
<keyword evidence="3 5" id="KW-0819">tRNA processing</keyword>
<gene>
    <name evidence="5" type="primary">truB</name>
    <name evidence="8" type="ORF">CYPRO_1691</name>
</gene>
<feature type="domain" description="tRNA pseudouridylate synthase B C-terminal" evidence="7">
    <location>
        <begin position="207"/>
        <end position="247"/>
    </location>
</feature>
<dbReference type="InterPro" id="IPR032819">
    <property type="entry name" value="TruB_C"/>
</dbReference>
<keyword evidence="4 5" id="KW-0413">Isomerase</keyword>
<evidence type="ECO:0000259" key="6">
    <source>
        <dbReference type="Pfam" id="PF01509"/>
    </source>
</evidence>
<evidence type="ECO:0000313" key="9">
    <source>
        <dbReference type="Proteomes" id="UP000254808"/>
    </source>
</evidence>
<name>A0A345UKE0_9BACT</name>
<feature type="active site" description="Nucleophile" evidence="5">
    <location>
        <position position="70"/>
    </location>
</feature>
<dbReference type="GO" id="GO:0016829">
    <property type="term" value="F:lyase activity"/>
    <property type="evidence" value="ECO:0007669"/>
    <property type="project" value="UniProtKB-KW"/>
</dbReference>
<dbReference type="Proteomes" id="UP000254808">
    <property type="component" value="Chromosome"/>
</dbReference>
<feature type="domain" description="Pseudouridine synthase II N-terminal" evidence="6">
    <location>
        <begin position="55"/>
        <end position="206"/>
    </location>
</feature>
<dbReference type="AlphaFoldDB" id="A0A345UKE0"/>
<organism evidence="8 9">
    <name type="scientific">Cyclonatronum proteinivorum</name>
    <dbReference type="NCBI Taxonomy" id="1457365"/>
    <lineage>
        <taxon>Bacteria</taxon>
        <taxon>Pseudomonadati</taxon>
        <taxon>Balneolota</taxon>
        <taxon>Balneolia</taxon>
        <taxon>Balneolales</taxon>
        <taxon>Cyclonatronaceae</taxon>
        <taxon>Cyclonatronum</taxon>
    </lineage>
</organism>
<dbReference type="GO" id="GO:0031119">
    <property type="term" value="P:tRNA pseudouridine synthesis"/>
    <property type="evidence" value="ECO:0007669"/>
    <property type="project" value="UniProtKB-UniRule"/>
</dbReference>